<keyword evidence="1" id="KW-0472">Membrane</keyword>
<keyword evidence="3" id="KW-1185">Reference proteome</keyword>
<dbReference type="Proteomes" id="UP000619078">
    <property type="component" value="Unassembled WGS sequence"/>
</dbReference>
<feature type="transmembrane region" description="Helical" evidence="1">
    <location>
        <begin position="51"/>
        <end position="71"/>
    </location>
</feature>
<dbReference type="EMBL" id="JACWMX010000003">
    <property type="protein sequence ID" value="MBD1393364.1"/>
    <property type="molecule type" value="Genomic_DNA"/>
</dbReference>
<dbReference type="AlphaFoldDB" id="A0A926NX79"/>
<keyword evidence="1" id="KW-0812">Transmembrane</keyword>
<evidence type="ECO:0000256" key="1">
    <source>
        <dbReference type="SAM" id="Phobius"/>
    </source>
</evidence>
<reference evidence="2" key="1">
    <citation type="submission" date="2020-09" db="EMBL/GenBank/DDBJ databases">
        <title>Novel species of Mucilaginibacter isolated from a glacier on the Tibetan Plateau.</title>
        <authorList>
            <person name="Liu Q."/>
            <person name="Xin Y.-H."/>
        </authorList>
    </citation>
    <scope>NUCLEOTIDE SEQUENCE</scope>
    <source>
        <strain evidence="2">ZB1P21</strain>
    </source>
</reference>
<dbReference type="RefSeq" id="WP_191163092.1">
    <property type="nucleotide sequence ID" value="NZ_JACWMX010000003.1"/>
</dbReference>
<sequence>MIKAYYLPASRAIAAGIILVLMGLFPLYFVMLTDHSVTAGFQFFLETFTGFPEVMLGIIFLVILISGILYLKNARKILRLKLDEQGVYYFPFGENRPSKYKPLFNLFFLKEKLLFIAYKDIIKAELIYDKWLGDVVILQLKNGQAKRVLAATLSLADKKEITILINSKTQTNCL</sequence>
<name>A0A926NX79_9SPHI</name>
<comment type="caution">
    <text evidence="2">The sequence shown here is derived from an EMBL/GenBank/DDBJ whole genome shotgun (WGS) entry which is preliminary data.</text>
</comment>
<evidence type="ECO:0000313" key="2">
    <source>
        <dbReference type="EMBL" id="MBD1393364.1"/>
    </source>
</evidence>
<gene>
    <name evidence="2" type="ORF">IDJ76_09660</name>
</gene>
<evidence type="ECO:0000313" key="3">
    <source>
        <dbReference type="Proteomes" id="UP000619078"/>
    </source>
</evidence>
<proteinExistence type="predicted"/>
<organism evidence="2 3">
    <name type="scientific">Mucilaginibacter glaciei</name>
    <dbReference type="NCBI Taxonomy" id="2772109"/>
    <lineage>
        <taxon>Bacteria</taxon>
        <taxon>Pseudomonadati</taxon>
        <taxon>Bacteroidota</taxon>
        <taxon>Sphingobacteriia</taxon>
        <taxon>Sphingobacteriales</taxon>
        <taxon>Sphingobacteriaceae</taxon>
        <taxon>Mucilaginibacter</taxon>
    </lineage>
</organism>
<feature type="transmembrane region" description="Helical" evidence="1">
    <location>
        <begin position="12"/>
        <end position="31"/>
    </location>
</feature>
<protein>
    <submittedName>
        <fullName evidence="2">Uncharacterized protein</fullName>
    </submittedName>
</protein>
<keyword evidence="1" id="KW-1133">Transmembrane helix</keyword>
<accession>A0A926NX79</accession>